<dbReference type="SUPFAM" id="SSF53448">
    <property type="entry name" value="Nucleotide-diphospho-sugar transferases"/>
    <property type="match status" value="1"/>
</dbReference>
<proteinExistence type="predicted"/>
<dbReference type="PANTHER" id="PTHR11183">
    <property type="entry name" value="GLYCOGENIN SUBFAMILY MEMBER"/>
    <property type="match status" value="1"/>
</dbReference>
<gene>
    <name evidence="1" type="ORF">ZT1E4_G9098</name>
</gene>
<dbReference type="AlphaFoldDB" id="A0A2H1GXU5"/>
<dbReference type="InterPro" id="IPR050587">
    <property type="entry name" value="GNT1/Glycosyltrans_8"/>
</dbReference>
<accession>A0A2H1GXU5</accession>
<reference evidence="2" key="1">
    <citation type="submission" date="2017-05" db="EMBL/GenBank/DDBJ databases">
        <authorList>
            <person name="Song R."/>
            <person name="Chenine A.L."/>
            <person name="Ruprecht R.M."/>
        </authorList>
    </citation>
    <scope>NUCLEOTIDE SEQUENCE [LARGE SCALE GENOMIC DNA]</scope>
</reference>
<evidence type="ECO:0000313" key="1">
    <source>
        <dbReference type="EMBL" id="SMR58363.1"/>
    </source>
</evidence>
<protein>
    <recommendedName>
        <fullName evidence="3">Glycosyltransferase family 8 protein</fullName>
    </recommendedName>
</protein>
<dbReference type="Proteomes" id="UP000245764">
    <property type="component" value="Chromosome 9"/>
</dbReference>
<name>A0A2H1GXU5_ZYMTR</name>
<dbReference type="Gene3D" id="3.90.550.10">
    <property type="entry name" value="Spore Coat Polysaccharide Biosynthesis Protein SpsA, Chain A"/>
    <property type="match status" value="1"/>
</dbReference>
<evidence type="ECO:0000313" key="2">
    <source>
        <dbReference type="Proteomes" id="UP000245764"/>
    </source>
</evidence>
<evidence type="ECO:0008006" key="3">
    <source>
        <dbReference type="Google" id="ProtNLM"/>
    </source>
</evidence>
<dbReference type="EMBL" id="LT854261">
    <property type="protein sequence ID" value="SMR58363.1"/>
    <property type="molecule type" value="Genomic_DNA"/>
</dbReference>
<dbReference type="InterPro" id="IPR029044">
    <property type="entry name" value="Nucleotide-diphossugar_trans"/>
</dbReference>
<sequence>MLWFALSRSSLLYRRNIHFPRHPWSIRTKHHSNTPPPPGKTWNEFAYATYATDSDYLCNSLMLLETLHRLGSQPERLLLYPRTWDSLPTDSIESRLLVQARDLYSAVLQPIDLQEVSSISAASTWMHSPTKLLAFNQTQFSRILALDSDSTLLQPLDELFHLAEAPVAMPRAYWKPLTSDGRQIELTSAVTLLTPSSEAFASIQAALLTRGKEDFDMEILNKLYGDSALVLPHRGNILLTGEFRESNHSGYLADAGEVWDAKKILREAKYVHFSDWPLPKPWQPMSKPAWEQYRPSCGGGVAEAELGCAEREIWEGLHRDFRERRGRVCGSELMNSEWIEVEIERQRVYAKANKVLADVDAQREDGIIQAGSASFK</sequence>
<organism evidence="1 2">
    <name type="scientific">Zymoseptoria tritici ST99CH_1E4</name>
    <dbReference type="NCBI Taxonomy" id="1276532"/>
    <lineage>
        <taxon>Eukaryota</taxon>
        <taxon>Fungi</taxon>
        <taxon>Dikarya</taxon>
        <taxon>Ascomycota</taxon>
        <taxon>Pezizomycotina</taxon>
        <taxon>Dothideomycetes</taxon>
        <taxon>Dothideomycetidae</taxon>
        <taxon>Mycosphaerellales</taxon>
        <taxon>Mycosphaerellaceae</taxon>
        <taxon>Zymoseptoria</taxon>
    </lineage>
</organism>